<dbReference type="PANTHER" id="PTHR47505">
    <property type="entry name" value="DNA UTILIZATION PROTEIN YHGH"/>
    <property type="match status" value="1"/>
</dbReference>
<gene>
    <name evidence="2" type="ORF">SAMN04515671_0386</name>
</gene>
<accession>A0A1H0I6Z3</accession>
<dbReference type="AlphaFoldDB" id="A0A1H0I6Z3"/>
<organism evidence="2 3">
    <name type="scientific">Nakamurella panacisegetis</name>
    <dbReference type="NCBI Taxonomy" id="1090615"/>
    <lineage>
        <taxon>Bacteria</taxon>
        <taxon>Bacillati</taxon>
        <taxon>Actinomycetota</taxon>
        <taxon>Actinomycetes</taxon>
        <taxon>Nakamurellales</taxon>
        <taxon>Nakamurellaceae</taxon>
        <taxon>Nakamurella</taxon>
    </lineage>
</organism>
<protein>
    <submittedName>
        <fullName evidence="2">Predicted amidophosphoribosyltransferases</fullName>
    </submittedName>
</protein>
<dbReference type="EMBL" id="LT629710">
    <property type="protein sequence ID" value="SDO27125.1"/>
    <property type="molecule type" value="Genomic_DNA"/>
</dbReference>
<dbReference type="CDD" id="cd06223">
    <property type="entry name" value="PRTases_typeI"/>
    <property type="match status" value="1"/>
</dbReference>
<comment type="similarity">
    <text evidence="1">Belongs to the ComF/GntX family.</text>
</comment>
<dbReference type="OrthoDB" id="5244859at2"/>
<proteinExistence type="inferred from homology"/>
<name>A0A1H0I6Z3_9ACTN</name>
<evidence type="ECO:0000256" key="1">
    <source>
        <dbReference type="ARBA" id="ARBA00008007"/>
    </source>
</evidence>
<dbReference type="Gene3D" id="3.40.50.2020">
    <property type="match status" value="1"/>
</dbReference>
<dbReference type="RefSeq" id="WP_090474296.1">
    <property type="nucleotide sequence ID" value="NZ_LT629710.1"/>
</dbReference>
<reference evidence="2 3" key="1">
    <citation type="submission" date="2016-10" db="EMBL/GenBank/DDBJ databases">
        <authorList>
            <person name="de Groot N.N."/>
        </authorList>
    </citation>
    <scope>NUCLEOTIDE SEQUENCE [LARGE SCALE GENOMIC DNA]</scope>
    <source>
        <strain evidence="3">P4-7,KCTC 19426,CECT 7604</strain>
    </source>
</reference>
<dbReference type="PANTHER" id="PTHR47505:SF1">
    <property type="entry name" value="DNA UTILIZATION PROTEIN YHGH"/>
    <property type="match status" value="1"/>
</dbReference>
<dbReference type="Proteomes" id="UP000198741">
    <property type="component" value="Chromosome I"/>
</dbReference>
<evidence type="ECO:0000313" key="2">
    <source>
        <dbReference type="EMBL" id="SDO27125.1"/>
    </source>
</evidence>
<dbReference type="InterPro" id="IPR029057">
    <property type="entry name" value="PRTase-like"/>
</dbReference>
<dbReference type="InterPro" id="IPR000836">
    <property type="entry name" value="PRTase_dom"/>
</dbReference>
<evidence type="ECO:0000313" key="3">
    <source>
        <dbReference type="Proteomes" id="UP000198741"/>
    </source>
</evidence>
<keyword evidence="3" id="KW-1185">Reference proteome</keyword>
<dbReference type="InterPro" id="IPR051910">
    <property type="entry name" value="ComF/GntX_DNA_util-trans"/>
</dbReference>
<dbReference type="SUPFAM" id="SSF53271">
    <property type="entry name" value="PRTase-like"/>
    <property type="match status" value="1"/>
</dbReference>
<sequence>MSGEPGPFAVLLDLVLPRPCPGCGGPEPWCPGCAATLSSRARSVALPGLTLDGAADLHLPPVMALARYAGPVRAAIIAGKERGRRDLPARLGCSVGTAMFRLRRIDLIPPEVWIVPAPSRRSAARARGGDPVRAMAESAASTLAGRGVTAGVAPCLYTAGRARDSVGLDASGRAANLAGRIRLRTAGRPPPGVPVVLLDDVITTGATVVASLRTLSVTGIEVKAVVALASAAPWRSVR</sequence>
<dbReference type="STRING" id="1090615.SAMN04515671_0386"/>
<dbReference type="GO" id="GO:0016757">
    <property type="term" value="F:glycosyltransferase activity"/>
    <property type="evidence" value="ECO:0007669"/>
    <property type="project" value="UniProtKB-KW"/>
</dbReference>
<keyword evidence="2" id="KW-0808">Transferase</keyword>
<keyword evidence="2" id="KW-0328">Glycosyltransferase</keyword>